<comment type="similarity">
    <text evidence="6">Belongs to the NFYA/HAP2 subunit family.</text>
</comment>
<feature type="compositionally biased region" description="Low complexity" evidence="7">
    <location>
        <begin position="205"/>
        <end position="218"/>
    </location>
</feature>
<keyword evidence="4 6" id="KW-0804">Transcription</keyword>
<accession>A0AAX6HWT6</accession>
<name>A0AAX6HWT6_IRIPA</name>
<dbReference type="SMART" id="SM00521">
    <property type="entry name" value="CBF"/>
    <property type="match status" value="1"/>
</dbReference>
<evidence type="ECO:0000256" key="1">
    <source>
        <dbReference type="ARBA" id="ARBA00004123"/>
    </source>
</evidence>
<dbReference type="Gene3D" id="6.10.250.2430">
    <property type="match status" value="1"/>
</dbReference>
<evidence type="ECO:0000256" key="5">
    <source>
        <dbReference type="ARBA" id="ARBA00023242"/>
    </source>
</evidence>
<dbReference type="PANTHER" id="PTHR12632">
    <property type="entry name" value="TRANSCRIPTION FACTOR NF-Y ALPHA-RELATED"/>
    <property type="match status" value="1"/>
</dbReference>
<keyword evidence="3 6" id="KW-0238">DNA-binding</keyword>
<feature type="region of interest" description="Disordered" evidence="7">
    <location>
        <begin position="194"/>
        <end position="266"/>
    </location>
</feature>
<dbReference type="AlphaFoldDB" id="A0AAX6HWT6"/>
<feature type="compositionally biased region" description="Low complexity" evidence="7">
    <location>
        <begin position="20"/>
        <end position="30"/>
    </location>
</feature>
<dbReference type="PRINTS" id="PR00616">
    <property type="entry name" value="CCAATSUBUNTB"/>
</dbReference>
<evidence type="ECO:0000256" key="4">
    <source>
        <dbReference type="ARBA" id="ARBA00023163"/>
    </source>
</evidence>
<dbReference type="InterPro" id="IPR001289">
    <property type="entry name" value="NFYA"/>
</dbReference>
<comment type="function">
    <text evidence="6">Component of the sequence-specific heterotrimeric transcription factor (NF-Y) which specifically recognizes a 5'-CCAAT-3' box motif found in the promoters of its target genes.</text>
</comment>
<dbReference type="Proteomes" id="UP001140949">
    <property type="component" value="Unassembled WGS sequence"/>
</dbReference>
<dbReference type="GO" id="GO:0003677">
    <property type="term" value="F:DNA binding"/>
    <property type="evidence" value="ECO:0007669"/>
    <property type="project" value="UniProtKB-KW"/>
</dbReference>
<evidence type="ECO:0000313" key="8">
    <source>
        <dbReference type="EMBL" id="KAJ6844944.1"/>
    </source>
</evidence>
<reference evidence="8" key="2">
    <citation type="submission" date="2023-04" db="EMBL/GenBank/DDBJ databases">
        <authorList>
            <person name="Bruccoleri R.E."/>
            <person name="Oakeley E.J."/>
            <person name="Faust A.-M."/>
            <person name="Dessus-Babus S."/>
            <person name="Altorfer M."/>
            <person name="Burckhardt D."/>
            <person name="Oertli M."/>
            <person name="Naumann U."/>
            <person name="Petersen F."/>
            <person name="Wong J."/>
        </authorList>
    </citation>
    <scope>NUCLEOTIDE SEQUENCE</scope>
    <source>
        <strain evidence="8">GSM-AAB239-AS_SAM_17_03QT</strain>
        <tissue evidence="8">Leaf</tissue>
    </source>
</reference>
<reference evidence="8" key="1">
    <citation type="journal article" date="2023" name="GigaByte">
        <title>Genome assembly of the bearded iris, Iris pallida Lam.</title>
        <authorList>
            <person name="Bruccoleri R.E."/>
            <person name="Oakeley E.J."/>
            <person name="Faust A.M.E."/>
            <person name="Altorfer M."/>
            <person name="Dessus-Babus S."/>
            <person name="Burckhardt D."/>
            <person name="Oertli M."/>
            <person name="Naumann U."/>
            <person name="Petersen F."/>
            <person name="Wong J."/>
        </authorList>
    </citation>
    <scope>NUCLEOTIDE SEQUENCE</scope>
    <source>
        <strain evidence="8">GSM-AAB239-AS_SAM_17_03QT</strain>
    </source>
</reference>
<dbReference type="Pfam" id="PF02045">
    <property type="entry name" value="CBFB_NFYA"/>
    <property type="match status" value="1"/>
</dbReference>
<keyword evidence="2 6" id="KW-0805">Transcription regulation</keyword>
<dbReference type="GO" id="GO:0005634">
    <property type="term" value="C:nucleus"/>
    <property type="evidence" value="ECO:0007669"/>
    <property type="project" value="UniProtKB-SubCell"/>
</dbReference>
<evidence type="ECO:0000256" key="3">
    <source>
        <dbReference type="ARBA" id="ARBA00023125"/>
    </source>
</evidence>
<comment type="subcellular location">
    <subcellularLocation>
        <location evidence="1 6">Nucleus</location>
    </subcellularLocation>
</comment>
<gene>
    <name evidence="8" type="ORF">M6B38_288280</name>
</gene>
<dbReference type="PROSITE" id="PS51152">
    <property type="entry name" value="NFYA_HAP2_2"/>
    <property type="match status" value="1"/>
</dbReference>
<keyword evidence="5 6" id="KW-0539">Nucleus</keyword>
<proteinExistence type="inferred from homology"/>
<feature type="compositionally biased region" description="Gly residues" evidence="7">
    <location>
        <begin position="219"/>
        <end position="229"/>
    </location>
</feature>
<sequence>MDPLGQHGNQLEHLGHQMPDQDSSSTQSTDQSHKDVSVSSEGNDSSYANHVQDHMKSALSLGTPEAVYQLPNLDYNPAIACLPYPYVDPYYGGVLAPYGSHAVVHPQILGMGMPASSRVPLPHELAEEEPIYVNAKQYHAILRRRELRAKQEAQNKLIKGRKPYLHESRHIHAMKRQRGVGGRFLNTKQLEEQERRLENGGTGGSTATSTCSEATSVSIGGGGGGGGGFHKPDHLSFSSESGAFHHLRGSVQGGSGGQQHRVPVVR</sequence>
<evidence type="ECO:0000256" key="2">
    <source>
        <dbReference type="ARBA" id="ARBA00023015"/>
    </source>
</evidence>
<feature type="region of interest" description="Disordered" evidence="7">
    <location>
        <begin position="1"/>
        <end position="48"/>
    </location>
</feature>
<evidence type="ECO:0000313" key="9">
    <source>
        <dbReference type="Proteomes" id="UP001140949"/>
    </source>
</evidence>
<protein>
    <recommendedName>
        <fullName evidence="6">Nuclear transcription factor Y subunit</fullName>
    </recommendedName>
</protein>
<feature type="compositionally biased region" description="Polar residues" evidence="7">
    <location>
        <begin position="37"/>
        <end position="48"/>
    </location>
</feature>
<comment type="subunit">
    <text evidence="6">Heterotrimer.</text>
</comment>
<evidence type="ECO:0000256" key="6">
    <source>
        <dbReference type="RuleBase" id="RU367155"/>
    </source>
</evidence>
<evidence type="ECO:0000256" key="7">
    <source>
        <dbReference type="SAM" id="MobiDB-lite"/>
    </source>
</evidence>
<dbReference type="GO" id="GO:0003700">
    <property type="term" value="F:DNA-binding transcription factor activity"/>
    <property type="evidence" value="ECO:0007669"/>
    <property type="project" value="UniProtKB-UniRule"/>
</dbReference>
<comment type="caution">
    <text evidence="8">The sequence shown here is derived from an EMBL/GenBank/DDBJ whole genome shotgun (WGS) entry which is preliminary data.</text>
</comment>
<keyword evidence="9" id="KW-1185">Reference proteome</keyword>
<dbReference type="EMBL" id="JANAVB010006399">
    <property type="protein sequence ID" value="KAJ6844944.1"/>
    <property type="molecule type" value="Genomic_DNA"/>
</dbReference>
<organism evidence="8 9">
    <name type="scientific">Iris pallida</name>
    <name type="common">Sweet iris</name>
    <dbReference type="NCBI Taxonomy" id="29817"/>
    <lineage>
        <taxon>Eukaryota</taxon>
        <taxon>Viridiplantae</taxon>
        <taxon>Streptophyta</taxon>
        <taxon>Embryophyta</taxon>
        <taxon>Tracheophyta</taxon>
        <taxon>Spermatophyta</taxon>
        <taxon>Magnoliopsida</taxon>
        <taxon>Liliopsida</taxon>
        <taxon>Asparagales</taxon>
        <taxon>Iridaceae</taxon>
        <taxon>Iridoideae</taxon>
        <taxon>Irideae</taxon>
        <taxon>Iris</taxon>
    </lineage>
</organism>